<dbReference type="EMBL" id="AP021876">
    <property type="protein sequence ID" value="BBO82975.1"/>
    <property type="molecule type" value="Genomic_DNA"/>
</dbReference>
<dbReference type="GO" id="GO:0005737">
    <property type="term" value="C:cytoplasm"/>
    <property type="evidence" value="ECO:0007669"/>
    <property type="project" value="TreeGrafter"/>
</dbReference>
<dbReference type="GO" id="GO:0019878">
    <property type="term" value="P:lysine biosynthetic process via aminoadipic acid"/>
    <property type="evidence" value="ECO:0007669"/>
    <property type="project" value="TreeGrafter"/>
</dbReference>
<evidence type="ECO:0000256" key="2">
    <source>
        <dbReference type="ARBA" id="ARBA00023002"/>
    </source>
</evidence>
<organism evidence="5 6">
    <name type="scientific">Desulfosarcina ovata subsp. sediminis</name>
    <dbReference type="NCBI Taxonomy" id="885957"/>
    <lineage>
        <taxon>Bacteria</taxon>
        <taxon>Pseudomonadati</taxon>
        <taxon>Thermodesulfobacteriota</taxon>
        <taxon>Desulfobacteria</taxon>
        <taxon>Desulfobacterales</taxon>
        <taxon>Desulfosarcinaceae</taxon>
        <taxon>Desulfosarcina</taxon>
    </lineage>
</organism>
<dbReference type="InterPro" id="IPR005097">
    <property type="entry name" value="Sacchrp_dh_NADP-bd"/>
</dbReference>
<dbReference type="Proteomes" id="UP000425960">
    <property type="component" value="Chromosome"/>
</dbReference>
<dbReference type="SUPFAM" id="SSF51735">
    <property type="entry name" value="NAD(P)-binding Rossmann-fold domains"/>
    <property type="match status" value="1"/>
</dbReference>
<reference evidence="5 6" key="1">
    <citation type="submission" date="2019-11" db="EMBL/GenBank/DDBJ databases">
        <title>Comparative genomics of hydrocarbon-degrading Desulfosarcina strains.</title>
        <authorList>
            <person name="Watanabe M."/>
            <person name="Kojima H."/>
            <person name="Fukui M."/>
        </authorList>
    </citation>
    <scope>NUCLEOTIDE SEQUENCE [LARGE SCALE GENOMIC DNA]</scope>
    <source>
        <strain evidence="5 6">28bB2T</strain>
    </source>
</reference>
<dbReference type="FunFam" id="3.40.50.720:FF:000072">
    <property type="entry name" value="Saccharopine dehydrogenase [NADP(+), L-glutamate-forming]"/>
    <property type="match status" value="1"/>
</dbReference>
<name>A0A5K7ZRY8_9BACT</name>
<gene>
    <name evidence="5" type="ORF">DSCO28_35410</name>
</gene>
<feature type="domain" description="Saccharopine dehydrogenase-like C-terminal" evidence="4">
    <location>
        <begin position="126"/>
        <end position="430"/>
    </location>
</feature>
<protein>
    <submittedName>
        <fullName evidence="5">Saccharopine dehydrogenase</fullName>
    </submittedName>
</protein>
<dbReference type="Pfam" id="PF03435">
    <property type="entry name" value="Sacchrp_dh_NADP"/>
    <property type="match status" value="1"/>
</dbReference>
<evidence type="ECO:0000259" key="4">
    <source>
        <dbReference type="Pfam" id="PF16653"/>
    </source>
</evidence>
<dbReference type="RefSeq" id="WP_269435734.1">
    <property type="nucleotide sequence ID" value="NZ_AP021876.1"/>
</dbReference>
<sequence>MSMKRILILGAGLVSRPIVHYLTDLQDTEVTVATRTVSKAEALIAGRPRSKAMALDVIKDATGIEEQIKACDIAVSLLPASEHVRVARLCLKHRKMMATTSYISPEMQTLDADVQAAELTFINECGVDPGLDHMSAMRVIHAAKANSGRVESFRSYCGGLPAPEANTNPIGYKFSWAPRGVLTAATNPARYRQDGKVVERPGDELFTAPEQVAIEGAGTFEGFPNRDALPYGTMYGLDDAATMFRGTLRNQGHCETWYPWVKLGLFSQTIRPELSGMTYRQFICDIAGDTDPKHGLASKTGLSEDAAFIDRLEWLGMFEDVPIGLEEAGNIDVMAARMREKCPFQPGERDMIVMQHEFVIDYAGKKENRVSSLVEFGIPDGDSAMARTVSLPVAIATRMIVEGKITQRGVIAPIVPEIYNPILDELSGLGIAFKETVLA</sequence>
<dbReference type="Gene3D" id="3.30.360.10">
    <property type="entry name" value="Dihydrodipicolinate Reductase, domain 2"/>
    <property type="match status" value="1"/>
</dbReference>
<dbReference type="InterPro" id="IPR032095">
    <property type="entry name" value="Sacchrp_dh-like_C"/>
</dbReference>
<dbReference type="FunFam" id="3.30.360.10:FF:000008">
    <property type="entry name" value="Alpha-aminoadipic semialdehyde synthase, mitochondrial"/>
    <property type="match status" value="1"/>
</dbReference>
<dbReference type="PANTHER" id="PTHR11133:SF22">
    <property type="entry name" value="ALPHA-AMINOADIPIC SEMIALDEHYDE SYNTHASE, MITOCHONDRIAL"/>
    <property type="match status" value="1"/>
</dbReference>
<dbReference type="SUPFAM" id="SSF55347">
    <property type="entry name" value="Glyceraldehyde-3-phosphate dehydrogenase-like, C-terminal domain"/>
    <property type="match status" value="1"/>
</dbReference>
<proteinExistence type="predicted"/>
<evidence type="ECO:0000313" key="5">
    <source>
        <dbReference type="EMBL" id="BBO82975.1"/>
    </source>
</evidence>
<keyword evidence="2" id="KW-0560">Oxidoreductase</keyword>
<dbReference type="KEGG" id="dov:DSCO28_35410"/>
<dbReference type="InterPro" id="IPR051168">
    <property type="entry name" value="AASS"/>
</dbReference>
<feature type="domain" description="Saccharopine dehydrogenase NADP binding" evidence="3">
    <location>
        <begin position="6"/>
        <end position="122"/>
    </location>
</feature>
<dbReference type="InterPro" id="IPR036291">
    <property type="entry name" value="NAD(P)-bd_dom_sf"/>
</dbReference>
<dbReference type="GO" id="GO:0004753">
    <property type="term" value="F:saccharopine dehydrogenase activity"/>
    <property type="evidence" value="ECO:0007669"/>
    <property type="project" value="TreeGrafter"/>
</dbReference>
<dbReference type="Pfam" id="PF16653">
    <property type="entry name" value="Sacchrp_dh_C"/>
    <property type="match status" value="1"/>
</dbReference>
<evidence type="ECO:0000259" key="3">
    <source>
        <dbReference type="Pfam" id="PF03435"/>
    </source>
</evidence>
<keyword evidence="1" id="KW-0521">NADP</keyword>
<accession>A0A5K7ZRY8</accession>
<evidence type="ECO:0000313" key="6">
    <source>
        <dbReference type="Proteomes" id="UP000425960"/>
    </source>
</evidence>
<dbReference type="Gene3D" id="1.10.1870.10">
    <property type="entry name" value="Domain 3, Saccharopine reductase"/>
    <property type="match status" value="1"/>
</dbReference>
<evidence type="ECO:0000256" key="1">
    <source>
        <dbReference type="ARBA" id="ARBA00022857"/>
    </source>
</evidence>
<dbReference type="Gene3D" id="3.40.50.720">
    <property type="entry name" value="NAD(P)-binding Rossmann-like Domain"/>
    <property type="match status" value="1"/>
</dbReference>
<dbReference type="PANTHER" id="PTHR11133">
    <property type="entry name" value="SACCHAROPINE DEHYDROGENASE"/>
    <property type="match status" value="1"/>
</dbReference>
<dbReference type="AlphaFoldDB" id="A0A5K7ZRY8"/>